<feature type="signal peptide" evidence="2">
    <location>
        <begin position="1"/>
        <end position="15"/>
    </location>
</feature>
<protein>
    <submittedName>
        <fullName evidence="3">Uncharacterized protein</fullName>
    </submittedName>
</protein>
<organism evidence="3 4">
    <name type="scientific">Pieris brassicae</name>
    <name type="common">White butterfly</name>
    <name type="synonym">Large white butterfly</name>
    <dbReference type="NCBI Taxonomy" id="7116"/>
    <lineage>
        <taxon>Eukaryota</taxon>
        <taxon>Metazoa</taxon>
        <taxon>Ecdysozoa</taxon>
        <taxon>Arthropoda</taxon>
        <taxon>Hexapoda</taxon>
        <taxon>Insecta</taxon>
        <taxon>Pterygota</taxon>
        <taxon>Neoptera</taxon>
        <taxon>Endopterygota</taxon>
        <taxon>Lepidoptera</taxon>
        <taxon>Glossata</taxon>
        <taxon>Ditrysia</taxon>
        <taxon>Papilionoidea</taxon>
        <taxon>Pieridae</taxon>
        <taxon>Pierinae</taxon>
        <taxon>Pieris</taxon>
    </lineage>
</organism>
<keyword evidence="4" id="KW-1185">Reference proteome</keyword>
<reference evidence="3" key="1">
    <citation type="submission" date="2022-05" db="EMBL/GenBank/DDBJ databases">
        <authorList>
            <person name="Okamura Y."/>
        </authorList>
    </citation>
    <scope>NUCLEOTIDE SEQUENCE</scope>
</reference>
<evidence type="ECO:0000313" key="3">
    <source>
        <dbReference type="EMBL" id="CAH4027838.1"/>
    </source>
</evidence>
<evidence type="ECO:0000313" key="4">
    <source>
        <dbReference type="Proteomes" id="UP001152562"/>
    </source>
</evidence>
<keyword evidence="2" id="KW-0732">Signal</keyword>
<feature type="chain" id="PRO_5040296426" evidence="2">
    <location>
        <begin position="16"/>
        <end position="113"/>
    </location>
</feature>
<evidence type="ECO:0000256" key="2">
    <source>
        <dbReference type="SAM" id="SignalP"/>
    </source>
</evidence>
<feature type="coiled-coil region" evidence="1">
    <location>
        <begin position="70"/>
        <end position="97"/>
    </location>
</feature>
<dbReference type="Proteomes" id="UP001152562">
    <property type="component" value="Unassembled WGS sequence"/>
</dbReference>
<dbReference type="EMBL" id="CALOZG010000005">
    <property type="protein sequence ID" value="CAH4027838.1"/>
    <property type="molecule type" value="Genomic_DNA"/>
</dbReference>
<comment type="caution">
    <text evidence="3">The sequence shown here is derived from an EMBL/GenBank/DDBJ whole genome shotgun (WGS) entry which is preliminary data.</text>
</comment>
<proteinExistence type="predicted"/>
<dbReference type="AlphaFoldDB" id="A0A9P0TDP3"/>
<keyword evidence="1" id="KW-0175">Coiled coil</keyword>
<accession>A0A9P0TDP3</accession>
<sequence length="113" mass="13179">MILLLLILIIQQSCCDWVSEWLTPLEMQYKEPSENQLPNQYQWPNQLPQNVELSRAKGSQDVRDDLLAVKLKLLSTLRNAKELADTLKKQIGDIEIKERYLKEAIAYGKYDCK</sequence>
<gene>
    <name evidence="3" type="ORF">PIBRA_LOCUS4918</name>
</gene>
<evidence type="ECO:0000256" key="1">
    <source>
        <dbReference type="SAM" id="Coils"/>
    </source>
</evidence>
<name>A0A9P0TDP3_PIEBR</name>